<evidence type="ECO:0000256" key="1">
    <source>
        <dbReference type="SAM" id="SignalP"/>
    </source>
</evidence>
<proteinExistence type="predicted"/>
<dbReference type="GO" id="GO:0007165">
    <property type="term" value="P:signal transduction"/>
    <property type="evidence" value="ECO:0007669"/>
    <property type="project" value="TreeGrafter"/>
</dbReference>
<keyword evidence="3" id="KW-1185">Reference proteome</keyword>
<evidence type="ECO:0000313" key="2">
    <source>
        <dbReference type="EMBL" id="KIJ35077.1"/>
    </source>
</evidence>
<feature type="signal peptide" evidence="1">
    <location>
        <begin position="1"/>
        <end position="21"/>
    </location>
</feature>
<reference evidence="2 3" key="1">
    <citation type="submission" date="2014-06" db="EMBL/GenBank/DDBJ databases">
        <title>Evolutionary Origins and Diversification of the Mycorrhizal Mutualists.</title>
        <authorList>
            <consortium name="DOE Joint Genome Institute"/>
            <consortium name="Mycorrhizal Genomics Consortium"/>
            <person name="Kohler A."/>
            <person name="Kuo A."/>
            <person name="Nagy L.G."/>
            <person name="Floudas D."/>
            <person name="Copeland A."/>
            <person name="Barry K.W."/>
            <person name="Cichocki N."/>
            <person name="Veneault-Fourrey C."/>
            <person name="LaButti K."/>
            <person name="Lindquist E.A."/>
            <person name="Lipzen A."/>
            <person name="Lundell T."/>
            <person name="Morin E."/>
            <person name="Murat C."/>
            <person name="Riley R."/>
            <person name="Ohm R."/>
            <person name="Sun H."/>
            <person name="Tunlid A."/>
            <person name="Henrissat B."/>
            <person name="Grigoriev I.V."/>
            <person name="Hibbett D.S."/>
            <person name="Martin F."/>
        </authorList>
    </citation>
    <scope>NUCLEOTIDE SEQUENCE [LARGE SCALE GENOMIC DNA]</scope>
    <source>
        <strain evidence="2 3">SS14</strain>
    </source>
</reference>
<protein>
    <submittedName>
        <fullName evidence="2">Glycoside hydrolase family 25 protein</fullName>
    </submittedName>
</protein>
<dbReference type="GO" id="GO:0016787">
    <property type="term" value="F:hydrolase activity"/>
    <property type="evidence" value="ECO:0007669"/>
    <property type="project" value="UniProtKB-KW"/>
</dbReference>
<feature type="chain" id="PRO_5002205096" evidence="1">
    <location>
        <begin position="22"/>
        <end position="236"/>
    </location>
</feature>
<organism evidence="2 3">
    <name type="scientific">Sphaerobolus stellatus (strain SS14)</name>
    <dbReference type="NCBI Taxonomy" id="990650"/>
    <lineage>
        <taxon>Eukaryota</taxon>
        <taxon>Fungi</taxon>
        <taxon>Dikarya</taxon>
        <taxon>Basidiomycota</taxon>
        <taxon>Agaricomycotina</taxon>
        <taxon>Agaricomycetes</taxon>
        <taxon>Phallomycetidae</taxon>
        <taxon>Geastrales</taxon>
        <taxon>Sphaerobolaceae</taxon>
        <taxon>Sphaerobolus</taxon>
    </lineage>
</organism>
<dbReference type="HOGENOM" id="CLU_073372_2_0_1"/>
<evidence type="ECO:0000313" key="3">
    <source>
        <dbReference type="Proteomes" id="UP000054279"/>
    </source>
</evidence>
<keyword evidence="2" id="KW-0378">Hydrolase</keyword>
<dbReference type="PANTHER" id="PTHR23208">
    <property type="entry name" value="LYSOZYME PROTEIN"/>
    <property type="match status" value="1"/>
</dbReference>
<dbReference type="Gene3D" id="3.20.20.80">
    <property type="entry name" value="Glycosidases"/>
    <property type="match status" value="1"/>
</dbReference>
<dbReference type="EMBL" id="KN837192">
    <property type="protein sequence ID" value="KIJ35077.1"/>
    <property type="molecule type" value="Genomic_DNA"/>
</dbReference>
<accession>A0A0C9V0D1</accession>
<dbReference type="Proteomes" id="UP000054279">
    <property type="component" value="Unassembled WGS sequence"/>
</dbReference>
<dbReference type="AlphaFoldDB" id="A0A0C9V0D1"/>
<dbReference type="SUPFAM" id="SSF51445">
    <property type="entry name" value="(Trans)glycosidases"/>
    <property type="match status" value="1"/>
</dbReference>
<dbReference type="InterPro" id="IPR017853">
    <property type="entry name" value="GH"/>
</dbReference>
<dbReference type="InterPro" id="IPR051595">
    <property type="entry name" value="GH25_Enzymes"/>
</dbReference>
<gene>
    <name evidence="2" type="ORF">M422DRAFT_61306</name>
</gene>
<keyword evidence="1" id="KW-0732">Signal</keyword>
<name>A0A0C9V0D1_SPHS4</name>
<dbReference type="OrthoDB" id="2251794at2759"/>
<dbReference type="PANTHER" id="PTHR23208:SF36">
    <property type="entry name" value="LYSOZYME-RELATED"/>
    <property type="match status" value="1"/>
</dbReference>
<sequence>MFRSLLVLPTLFASSLALVFAVDSSTLALSQNFTRAIIRGYGPGCSVGGQVDPNFLSSYNNARAAGFNDFDIYWPPCNGSTYNCTSHANQLSEISAILSAQSIKIGTFWIEIEREFVGCLGWDYGSGNIAQAQQLIAAVKATDFNFGIFSGSGTWTNIFGSINFVLDNTAPLWFTSFTNTPTIAFGAPFGGWTTAVGQQYADVAPAEDGGLVFDLNVSLASVTRTVPGYMCHTFSN</sequence>